<dbReference type="AlphaFoldDB" id="W2IDN1"/>
<reference evidence="2" key="1">
    <citation type="submission" date="2013-11" db="EMBL/GenBank/DDBJ databases">
        <title>The Genome Sequence of Phytophthora parasitica CJ02B3.</title>
        <authorList>
            <consortium name="The Broad Institute Genomics Platform"/>
            <person name="Russ C."/>
            <person name="Tyler B."/>
            <person name="Panabieres F."/>
            <person name="Shan W."/>
            <person name="Tripathy S."/>
            <person name="Grunwald N."/>
            <person name="Machado M."/>
            <person name="Johnson C.S."/>
            <person name="Arredondo F."/>
            <person name="Hong C."/>
            <person name="Coffey M."/>
            <person name="Young S.K."/>
            <person name="Zeng Q."/>
            <person name="Gargeya S."/>
            <person name="Fitzgerald M."/>
            <person name="Abouelleil A."/>
            <person name="Alvarado L."/>
            <person name="Chapman S.B."/>
            <person name="Gainer-Dewar J."/>
            <person name="Goldberg J."/>
            <person name="Griggs A."/>
            <person name="Gujja S."/>
            <person name="Hansen M."/>
            <person name="Howarth C."/>
            <person name="Imamovic A."/>
            <person name="Ireland A."/>
            <person name="Larimer J."/>
            <person name="McCowan C."/>
            <person name="Murphy C."/>
            <person name="Pearson M."/>
            <person name="Poon T.W."/>
            <person name="Priest M."/>
            <person name="Roberts A."/>
            <person name="Saif S."/>
            <person name="Shea T."/>
            <person name="Sykes S."/>
            <person name="Wortman J."/>
            <person name="Nusbaum C."/>
            <person name="Birren B."/>
        </authorList>
    </citation>
    <scope>NUCLEOTIDE SEQUENCE [LARGE SCALE GENOMIC DNA]</scope>
    <source>
        <strain evidence="2">CJ02B3</strain>
    </source>
</reference>
<reference evidence="3" key="2">
    <citation type="submission" date="2013-11" db="EMBL/GenBank/DDBJ databases">
        <title>The Genome Sequence of Phytophthora parasitica CJ05E6.</title>
        <authorList>
            <consortium name="The Broad Institute Genomics Platform"/>
            <person name="Russ C."/>
            <person name="Tyler B."/>
            <person name="Panabieres F."/>
            <person name="Shan W."/>
            <person name="Tripathy S."/>
            <person name="Grunwald N."/>
            <person name="Machado M."/>
            <person name="Johnson C.S."/>
            <person name="Arredondo F."/>
            <person name="Hong C."/>
            <person name="Coffey M."/>
            <person name="Young S.K."/>
            <person name="Zeng Q."/>
            <person name="Gargeya S."/>
            <person name="Fitzgerald M."/>
            <person name="Abouelleil A."/>
            <person name="Alvarado L."/>
            <person name="Chapman S.B."/>
            <person name="Gainer-Dewar J."/>
            <person name="Goldberg J."/>
            <person name="Griggs A."/>
            <person name="Gujja S."/>
            <person name="Hansen M."/>
            <person name="Howarth C."/>
            <person name="Imamovic A."/>
            <person name="Ireland A."/>
            <person name="Larimer J."/>
            <person name="McCowan C."/>
            <person name="Murphy C."/>
            <person name="Pearson M."/>
            <person name="Poon T.W."/>
            <person name="Priest M."/>
            <person name="Roberts A."/>
            <person name="Saif S."/>
            <person name="Shea T."/>
            <person name="Sykes S."/>
            <person name="Wortman J."/>
            <person name="Nusbaum C."/>
            <person name="Birren B."/>
        </authorList>
    </citation>
    <scope>NUCLEOTIDE SEQUENCE [LARGE SCALE GENOMIC DNA]</scope>
    <source>
        <strain evidence="3">CJ05E6</strain>
    </source>
</reference>
<protein>
    <submittedName>
        <fullName evidence="3">Uncharacterized protein</fullName>
    </submittedName>
</protein>
<gene>
    <name evidence="2" type="ORF">L915_15859</name>
    <name evidence="3" type="ORF">L916_15756</name>
</gene>
<dbReference type="EMBL" id="KI688293">
    <property type="protein sequence ID" value="ETK78041.1"/>
    <property type="molecule type" value="Genomic_DNA"/>
</dbReference>
<name>W2IDN1_PHYNI</name>
<feature type="compositionally biased region" description="Low complexity" evidence="1">
    <location>
        <begin position="1"/>
        <end position="12"/>
    </location>
</feature>
<proteinExistence type="predicted"/>
<evidence type="ECO:0000256" key="1">
    <source>
        <dbReference type="SAM" id="MobiDB-lite"/>
    </source>
</evidence>
<evidence type="ECO:0000313" key="3">
    <source>
        <dbReference type="EMBL" id="ETL31473.1"/>
    </source>
</evidence>
<dbReference type="EMBL" id="KI675057">
    <property type="protein sequence ID" value="ETL31473.1"/>
    <property type="molecule type" value="Genomic_DNA"/>
</dbReference>
<evidence type="ECO:0000313" key="2">
    <source>
        <dbReference type="EMBL" id="ETK78041.1"/>
    </source>
</evidence>
<feature type="region of interest" description="Disordered" evidence="1">
    <location>
        <begin position="1"/>
        <end position="23"/>
    </location>
</feature>
<organism evidence="3">
    <name type="scientific">Phytophthora nicotianae</name>
    <name type="common">Potato buckeye rot agent</name>
    <name type="synonym">Phytophthora parasitica</name>
    <dbReference type="NCBI Taxonomy" id="4792"/>
    <lineage>
        <taxon>Eukaryota</taxon>
        <taxon>Sar</taxon>
        <taxon>Stramenopiles</taxon>
        <taxon>Oomycota</taxon>
        <taxon>Peronosporomycetes</taxon>
        <taxon>Peronosporales</taxon>
        <taxon>Peronosporaceae</taxon>
        <taxon>Phytophthora</taxon>
    </lineage>
</organism>
<sequence>MAAATATTSATTQGKALSRGDTCTNSAERNGDFELHRSNRLVYMYRRFNDARQDSACGRIRVRSCGKPAARASHRRDEYARWACCVVNLRAPRKPMRSLRRNAVDFLVARTQRRPDEGRTKKADRLGGLLVVLRRSTSSRTQRKRAVKQAIIAGQ</sequence>
<accession>W2IDN1</accession>
<dbReference type="Proteomes" id="UP000053236">
    <property type="component" value="Unassembled WGS sequence"/>
</dbReference>
<dbReference type="Proteomes" id="UP000053864">
    <property type="component" value="Unassembled WGS sequence"/>
</dbReference>